<keyword evidence="7 18" id="KW-0561">Oxygen transport</keyword>
<dbReference type="Pfam" id="PF00175">
    <property type="entry name" value="NAD_binding_1"/>
    <property type="match status" value="1"/>
</dbReference>
<dbReference type="AlphaFoldDB" id="A0A176XJ18"/>
<evidence type="ECO:0000256" key="2">
    <source>
        <dbReference type="ARBA" id="ARBA00001974"/>
    </source>
</evidence>
<evidence type="ECO:0000256" key="3">
    <source>
        <dbReference type="ARBA" id="ARBA00006401"/>
    </source>
</evidence>
<accession>A0A176XJ18</accession>
<keyword evidence="8" id="KW-0285">Flavoprotein</keyword>
<dbReference type="Gene3D" id="1.10.490.10">
    <property type="entry name" value="Globins"/>
    <property type="match status" value="1"/>
</dbReference>
<keyword evidence="12" id="KW-0560">Oxidoreductase</keyword>
<keyword evidence="18" id="KW-0813">Transport</keyword>
<dbReference type="InterPro" id="IPR008333">
    <property type="entry name" value="Cbr1-like_FAD-bd_dom"/>
</dbReference>
<dbReference type="Pfam" id="PF00042">
    <property type="entry name" value="Globin"/>
    <property type="match status" value="1"/>
</dbReference>
<sequence length="404" mass="44404">MSRQLSAETIELVKASVPALEAHGSDITKAMYARLFKDEHIRNLFNHSNQGEGGSQVHALAAAILGYARNIENLSVLGPVVERIAHKHIGYHILPEHYPYVAEALMAAIKDILGDAATPAILSAWGEAYWFLADILKGRESDLRSDIENRNGGWNGWRNFTIVSKTKESDVVTSFVLKPSDGGRVIRHRPGQYLTFRLPLENGTVAKRNYSISCGPNDEFYRISVKRETSGQGGSIYLHDHTDIGSVVDATPPAGDFYLPEEPKAPVVLLSGGVGLTPMVSMLEAIARDYPDLETHFIHGALNSATHAMDKHVRTLAAARPRVNVKTFYSEPTTQDAVGLSHDYDGFITVDWLRSATPFETSEFYLCGPKPFLRALVPALVRAGVPGERLHYEFFGPADELLAA</sequence>
<evidence type="ECO:0000256" key="17">
    <source>
        <dbReference type="ARBA" id="ARBA00049433"/>
    </source>
</evidence>
<protein>
    <recommendedName>
        <fullName evidence="4">nitric oxide dioxygenase</fullName>
        <ecNumber evidence="4">1.14.12.17</ecNumber>
    </recommendedName>
</protein>
<dbReference type="GO" id="GO:0046210">
    <property type="term" value="P:nitric oxide catabolic process"/>
    <property type="evidence" value="ECO:0007669"/>
    <property type="project" value="TreeGrafter"/>
</dbReference>
<dbReference type="PANTHER" id="PTHR43396">
    <property type="entry name" value="FLAVOHEMOPROTEIN"/>
    <property type="match status" value="1"/>
</dbReference>
<comment type="similarity">
    <text evidence="18">Belongs to the globin family.</text>
</comment>
<evidence type="ECO:0000256" key="8">
    <source>
        <dbReference type="ARBA" id="ARBA00022630"/>
    </source>
</evidence>
<dbReference type="PANTHER" id="PTHR43396:SF3">
    <property type="entry name" value="FLAVOHEMOPROTEIN"/>
    <property type="match status" value="1"/>
</dbReference>
<dbReference type="InterPro" id="IPR000971">
    <property type="entry name" value="Globin"/>
</dbReference>
<dbReference type="EC" id="1.14.12.17" evidence="4"/>
<evidence type="ECO:0000259" key="19">
    <source>
        <dbReference type="PROSITE" id="PS01033"/>
    </source>
</evidence>
<dbReference type="SUPFAM" id="SSF52343">
    <property type="entry name" value="Ferredoxin reductase-like, C-terminal NADP-linked domain"/>
    <property type="match status" value="1"/>
</dbReference>
<proteinExistence type="inferred from homology"/>
<evidence type="ECO:0000256" key="9">
    <source>
        <dbReference type="ARBA" id="ARBA00022723"/>
    </source>
</evidence>
<dbReference type="GO" id="GO:0071500">
    <property type="term" value="P:cellular response to nitrosative stress"/>
    <property type="evidence" value="ECO:0007669"/>
    <property type="project" value="TreeGrafter"/>
</dbReference>
<dbReference type="FunFam" id="1.10.490.10:FF:000003">
    <property type="entry name" value="Flavohemoprotein"/>
    <property type="match status" value="1"/>
</dbReference>
<evidence type="ECO:0000256" key="13">
    <source>
        <dbReference type="ARBA" id="ARBA00023004"/>
    </source>
</evidence>
<comment type="cofactor">
    <cofactor evidence="1">
        <name>heme b</name>
        <dbReference type="ChEBI" id="CHEBI:60344"/>
    </cofactor>
</comment>
<evidence type="ECO:0000256" key="14">
    <source>
        <dbReference type="ARBA" id="ARBA00023027"/>
    </source>
</evidence>
<dbReference type="InterPro" id="IPR017938">
    <property type="entry name" value="Riboflavin_synthase-like_b-brl"/>
</dbReference>
<dbReference type="EMBL" id="LXPS01000003">
    <property type="protein sequence ID" value="OAE49245.1"/>
    <property type="molecule type" value="Genomic_DNA"/>
</dbReference>
<keyword evidence="10" id="KW-0274">FAD</keyword>
<comment type="catalytic activity">
    <reaction evidence="16">
        <text>2 nitric oxide + NADH + 2 O2 = 2 nitrate + NAD(+) + H(+)</text>
        <dbReference type="Rhea" id="RHEA:19469"/>
        <dbReference type="ChEBI" id="CHEBI:15378"/>
        <dbReference type="ChEBI" id="CHEBI:15379"/>
        <dbReference type="ChEBI" id="CHEBI:16480"/>
        <dbReference type="ChEBI" id="CHEBI:17632"/>
        <dbReference type="ChEBI" id="CHEBI:57540"/>
        <dbReference type="ChEBI" id="CHEBI:57945"/>
        <dbReference type="EC" id="1.14.12.17"/>
    </reaction>
</comment>
<evidence type="ECO:0000313" key="22">
    <source>
        <dbReference type="Proteomes" id="UP000077098"/>
    </source>
</evidence>
<name>A0A176XJ18_AGRTU</name>
<dbReference type="Pfam" id="PF00970">
    <property type="entry name" value="FAD_binding_6"/>
    <property type="match status" value="1"/>
</dbReference>
<keyword evidence="14" id="KW-0520">NAD</keyword>
<keyword evidence="21" id="KW-0223">Dioxygenase</keyword>
<dbReference type="Gene3D" id="3.40.50.80">
    <property type="entry name" value="Nucleotide-binding domain of ferredoxin-NADP reductase (FNR) module"/>
    <property type="match status" value="1"/>
</dbReference>
<comment type="caution">
    <text evidence="21">The sequence shown here is derived from an EMBL/GenBank/DDBJ whole genome shotgun (WGS) entry which is preliminary data.</text>
</comment>
<dbReference type="GO" id="GO:0005344">
    <property type="term" value="F:oxygen carrier activity"/>
    <property type="evidence" value="ECO:0007669"/>
    <property type="project" value="UniProtKB-KW"/>
</dbReference>
<evidence type="ECO:0000256" key="16">
    <source>
        <dbReference type="ARBA" id="ARBA00048649"/>
    </source>
</evidence>
<dbReference type="NCBIfam" id="NF009805">
    <property type="entry name" value="PRK13289.1"/>
    <property type="match status" value="1"/>
</dbReference>
<gene>
    <name evidence="21" type="ORF">A7J57_01120</name>
</gene>
<comment type="function">
    <text evidence="15">Is involved in NO detoxification in an aerobic process, termed nitric oxide dioxygenase (NOD) reaction that utilizes O(2) and NAD(P)H to convert NO to nitrate, which protects the bacterium from various noxious nitrogen compounds. Therefore, plays a central role in the inducible response to nitrosative stress.</text>
</comment>
<dbReference type="GO" id="GO:0071949">
    <property type="term" value="F:FAD binding"/>
    <property type="evidence" value="ECO:0007669"/>
    <property type="project" value="TreeGrafter"/>
</dbReference>
<evidence type="ECO:0000256" key="7">
    <source>
        <dbReference type="ARBA" id="ARBA00022621"/>
    </source>
</evidence>
<evidence type="ECO:0000256" key="12">
    <source>
        <dbReference type="ARBA" id="ARBA00023002"/>
    </source>
</evidence>
<dbReference type="PROSITE" id="PS51384">
    <property type="entry name" value="FAD_FR"/>
    <property type="match status" value="1"/>
</dbReference>
<evidence type="ECO:0000256" key="11">
    <source>
        <dbReference type="ARBA" id="ARBA00022857"/>
    </source>
</evidence>
<evidence type="ECO:0000256" key="10">
    <source>
        <dbReference type="ARBA" id="ARBA00022827"/>
    </source>
</evidence>
<comment type="catalytic activity">
    <reaction evidence="17">
        <text>2 nitric oxide + NADPH + 2 O2 = 2 nitrate + NADP(+) + H(+)</text>
        <dbReference type="Rhea" id="RHEA:19465"/>
        <dbReference type="ChEBI" id="CHEBI:15378"/>
        <dbReference type="ChEBI" id="CHEBI:15379"/>
        <dbReference type="ChEBI" id="CHEBI:16480"/>
        <dbReference type="ChEBI" id="CHEBI:17632"/>
        <dbReference type="ChEBI" id="CHEBI:57783"/>
        <dbReference type="ChEBI" id="CHEBI:58349"/>
        <dbReference type="EC" id="1.14.12.17"/>
    </reaction>
</comment>
<dbReference type="GO" id="GO:0008941">
    <property type="term" value="F:nitric oxide dioxygenase NAD(P)H activity"/>
    <property type="evidence" value="ECO:0007669"/>
    <property type="project" value="UniProtKB-EC"/>
</dbReference>
<dbReference type="PRINTS" id="PR00410">
    <property type="entry name" value="PHEHYDRXLASE"/>
</dbReference>
<evidence type="ECO:0000256" key="4">
    <source>
        <dbReference type="ARBA" id="ARBA00012229"/>
    </source>
</evidence>
<dbReference type="GO" id="GO:0009636">
    <property type="term" value="P:response to toxic substance"/>
    <property type="evidence" value="ECO:0007669"/>
    <property type="project" value="UniProtKB-KW"/>
</dbReference>
<dbReference type="SUPFAM" id="SSF46458">
    <property type="entry name" value="Globin-like"/>
    <property type="match status" value="1"/>
</dbReference>
<comment type="cofactor">
    <cofactor evidence="2">
        <name>FAD</name>
        <dbReference type="ChEBI" id="CHEBI:57692"/>
    </cofactor>
</comment>
<dbReference type="Gene3D" id="2.40.30.10">
    <property type="entry name" value="Translation factors"/>
    <property type="match status" value="1"/>
</dbReference>
<dbReference type="InterPro" id="IPR012292">
    <property type="entry name" value="Globin/Proto"/>
</dbReference>
<evidence type="ECO:0000256" key="5">
    <source>
        <dbReference type="ARBA" id="ARBA00022575"/>
    </source>
</evidence>
<evidence type="ECO:0000256" key="6">
    <source>
        <dbReference type="ARBA" id="ARBA00022617"/>
    </source>
</evidence>
<keyword evidence="5" id="KW-0216">Detoxification</keyword>
<dbReference type="SUPFAM" id="SSF63380">
    <property type="entry name" value="Riboflavin synthase domain-like"/>
    <property type="match status" value="1"/>
</dbReference>
<keyword evidence="11" id="KW-0521">NADP</keyword>
<evidence type="ECO:0000256" key="1">
    <source>
        <dbReference type="ARBA" id="ARBA00001970"/>
    </source>
</evidence>
<reference evidence="21 22" key="1">
    <citation type="submission" date="2016-05" db="EMBL/GenBank/DDBJ databases">
        <authorList>
            <person name="Lavstsen T."/>
            <person name="Jespersen J.S."/>
        </authorList>
    </citation>
    <scope>NUCLEOTIDE SEQUENCE [LARGE SCALE GENOMIC DNA]</scope>
    <source>
        <strain evidence="21 22">KCJ1736</strain>
    </source>
</reference>
<dbReference type="RefSeq" id="WP_063947407.1">
    <property type="nucleotide sequence ID" value="NZ_LXPS01000003.1"/>
</dbReference>
<dbReference type="GO" id="GO:0019825">
    <property type="term" value="F:oxygen binding"/>
    <property type="evidence" value="ECO:0007669"/>
    <property type="project" value="InterPro"/>
</dbReference>
<feature type="domain" description="FAD-binding FR-type" evidence="20">
    <location>
        <begin position="155"/>
        <end position="260"/>
    </location>
</feature>
<evidence type="ECO:0000259" key="20">
    <source>
        <dbReference type="PROSITE" id="PS51384"/>
    </source>
</evidence>
<evidence type="ECO:0000256" key="18">
    <source>
        <dbReference type="RuleBase" id="RU000356"/>
    </source>
</evidence>
<comment type="similarity">
    <text evidence="3">In the C-terminal section; belongs to the flavoprotein pyridine nucleotide cytochrome reductase family.</text>
</comment>
<keyword evidence="6 18" id="KW-0349">Heme</keyword>
<dbReference type="InterPro" id="IPR039261">
    <property type="entry name" value="FNR_nucleotide-bd"/>
</dbReference>
<keyword evidence="13" id="KW-0408">Iron</keyword>
<keyword evidence="9" id="KW-0479">Metal-binding</keyword>
<organism evidence="21 22">
    <name type="scientific">Agrobacterium tumefaciens</name>
    <dbReference type="NCBI Taxonomy" id="358"/>
    <lineage>
        <taxon>Bacteria</taxon>
        <taxon>Pseudomonadati</taxon>
        <taxon>Pseudomonadota</taxon>
        <taxon>Alphaproteobacteria</taxon>
        <taxon>Hyphomicrobiales</taxon>
        <taxon>Rhizobiaceae</taxon>
        <taxon>Rhizobium/Agrobacterium group</taxon>
        <taxon>Agrobacterium</taxon>
        <taxon>Agrobacterium tumefaciens complex</taxon>
    </lineage>
</organism>
<dbReference type="GO" id="GO:0046872">
    <property type="term" value="F:metal ion binding"/>
    <property type="evidence" value="ECO:0007669"/>
    <property type="project" value="UniProtKB-KW"/>
</dbReference>
<dbReference type="GO" id="GO:0020037">
    <property type="term" value="F:heme binding"/>
    <property type="evidence" value="ECO:0007669"/>
    <property type="project" value="InterPro"/>
</dbReference>
<dbReference type="CDD" id="cd06184">
    <property type="entry name" value="flavohem_like_fad_nad_binding"/>
    <property type="match status" value="1"/>
</dbReference>
<dbReference type="PROSITE" id="PS01033">
    <property type="entry name" value="GLOBIN"/>
    <property type="match status" value="1"/>
</dbReference>
<dbReference type="InterPro" id="IPR017927">
    <property type="entry name" value="FAD-bd_FR_type"/>
</dbReference>
<dbReference type="Proteomes" id="UP000077098">
    <property type="component" value="Unassembled WGS sequence"/>
</dbReference>
<evidence type="ECO:0000256" key="15">
    <source>
        <dbReference type="ARBA" id="ARBA00025094"/>
    </source>
</evidence>
<dbReference type="InterPro" id="IPR001433">
    <property type="entry name" value="OxRdtase_FAD/NAD-bd"/>
</dbReference>
<feature type="domain" description="Globin" evidence="19">
    <location>
        <begin position="4"/>
        <end position="141"/>
    </location>
</feature>
<dbReference type="InterPro" id="IPR009050">
    <property type="entry name" value="Globin-like_sf"/>
</dbReference>
<evidence type="ECO:0000313" key="21">
    <source>
        <dbReference type="EMBL" id="OAE49245.1"/>
    </source>
</evidence>
<dbReference type="CDD" id="cd14781">
    <property type="entry name" value="FHb-globin_1"/>
    <property type="match status" value="1"/>
</dbReference>
<dbReference type="FunFam" id="3.40.50.80:FF:000010">
    <property type="entry name" value="Flavohemoprotein"/>
    <property type="match status" value="1"/>
</dbReference>